<dbReference type="EC" id="3.6.1.7" evidence="2 5"/>
<dbReference type="InterPro" id="IPR036046">
    <property type="entry name" value="Acylphosphatase-like_dom_sf"/>
</dbReference>
<evidence type="ECO:0000256" key="5">
    <source>
        <dbReference type="PROSITE-ProRule" id="PRU00520"/>
    </source>
</evidence>
<dbReference type="InterPro" id="IPR001792">
    <property type="entry name" value="Acylphosphatase-like_dom"/>
</dbReference>
<dbReference type="PANTHER" id="PTHR47268:SF4">
    <property type="entry name" value="ACYLPHOSPHATASE"/>
    <property type="match status" value="1"/>
</dbReference>
<evidence type="ECO:0000313" key="12">
    <source>
        <dbReference type="Proteomes" id="UP000216013"/>
    </source>
</evidence>
<evidence type="ECO:0000256" key="7">
    <source>
        <dbReference type="RuleBase" id="RU004168"/>
    </source>
</evidence>
<comment type="similarity">
    <text evidence="1 7">Belongs to the acylphosphatase family.</text>
</comment>
<evidence type="ECO:0000256" key="1">
    <source>
        <dbReference type="ARBA" id="ARBA00005614"/>
    </source>
</evidence>
<dbReference type="Proteomes" id="UP000216013">
    <property type="component" value="Unassembled WGS sequence"/>
</dbReference>
<reference evidence="10 12" key="2">
    <citation type="submission" date="2017-07" db="EMBL/GenBank/DDBJ databases">
        <title>Isolation and whole genome analysis of endospore-forming bacteria from heroin.</title>
        <authorList>
            <person name="Kalinowski J."/>
            <person name="Ahrens B."/>
            <person name="Al-Dilaimi A."/>
            <person name="Winkler A."/>
            <person name="Wibberg D."/>
            <person name="Schleenbecker U."/>
            <person name="Ruckert C."/>
            <person name="Wolfel R."/>
            <person name="Grass G."/>
        </authorList>
    </citation>
    <scope>NUCLEOTIDE SEQUENCE [LARGE SCALE GENOMIC DNA]</scope>
    <source>
        <strain evidence="10 12">7528</strain>
    </source>
</reference>
<accession>A0A075LKZ1</accession>
<reference evidence="9 11" key="1">
    <citation type="submission" date="2014-07" db="EMBL/GenBank/DDBJ databases">
        <title>Complete genome sequence of a moderately halophilic bacterium Terribacillus aidingensis MP602, isolated from Cryptomeria fortunei in Tianmu mountain in China.</title>
        <authorList>
            <person name="Wang Y."/>
            <person name="Lu P."/>
            <person name="Zhang L."/>
        </authorList>
    </citation>
    <scope>NUCLEOTIDE SEQUENCE [LARGE SCALE GENOMIC DNA]</scope>
    <source>
        <strain evidence="9 11">MP602</strain>
    </source>
</reference>
<dbReference type="PANTHER" id="PTHR47268">
    <property type="entry name" value="ACYLPHOSPHATASE"/>
    <property type="match status" value="1"/>
</dbReference>
<dbReference type="HOGENOM" id="CLU_141932_2_1_9"/>
<dbReference type="PROSITE" id="PS00150">
    <property type="entry name" value="ACYLPHOSPHATASE_1"/>
    <property type="match status" value="1"/>
</dbReference>
<dbReference type="InterPro" id="IPR017968">
    <property type="entry name" value="Acylphosphatase_CS"/>
</dbReference>
<name>A0A075LKZ1_9BACI</name>
<evidence type="ECO:0000256" key="4">
    <source>
        <dbReference type="ARBA" id="ARBA00047645"/>
    </source>
</evidence>
<evidence type="ECO:0000259" key="8">
    <source>
        <dbReference type="PROSITE" id="PS51160"/>
    </source>
</evidence>
<dbReference type="KEGG" id="tap:GZ22_08000"/>
<evidence type="ECO:0000256" key="2">
    <source>
        <dbReference type="ARBA" id="ARBA00012150"/>
    </source>
</evidence>
<proteinExistence type="inferred from homology"/>
<dbReference type="PROSITE" id="PS51160">
    <property type="entry name" value="ACYLPHOSPHATASE_3"/>
    <property type="match status" value="1"/>
</dbReference>
<feature type="domain" description="Acylphosphatase-like" evidence="8">
    <location>
        <begin position="3"/>
        <end position="90"/>
    </location>
</feature>
<dbReference type="PRINTS" id="PR00112">
    <property type="entry name" value="ACYLPHPHTASE"/>
</dbReference>
<gene>
    <name evidence="10" type="ORF">CHH64_04925</name>
    <name evidence="9" type="ORF">GZ22_08000</name>
</gene>
<dbReference type="OrthoDB" id="9808093at2"/>
<evidence type="ECO:0000313" key="10">
    <source>
        <dbReference type="EMBL" id="PAD21992.1"/>
    </source>
</evidence>
<evidence type="ECO:0000313" key="9">
    <source>
        <dbReference type="EMBL" id="AIF66582.1"/>
    </source>
</evidence>
<comment type="catalytic activity">
    <reaction evidence="4 5 6">
        <text>an acyl phosphate + H2O = a carboxylate + phosphate + H(+)</text>
        <dbReference type="Rhea" id="RHEA:14965"/>
        <dbReference type="ChEBI" id="CHEBI:15377"/>
        <dbReference type="ChEBI" id="CHEBI:15378"/>
        <dbReference type="ChEBI" id="CHEBI:29067"/>
        <dbReference type="ChEBI" id="CHEBI:43474"/>
        <dbReference type="ChEBI" id="CHEBI:59918"/>
        <dbReference type="EC" id="3.6.1.7"/>
    </reaction>
</comment>
<feature type="active site" evidence="5">
    <location>
        <position position="18"/>
    </location>
</feature>
<dbReference type="GO" id="GO:0003998">
    <property type="term" value="F:acylphosphatase activity"/>
    <property type="evidence" value="ECO:0007669"/>
    <property type="project" value="UniProtKB-EC"/>
</dbReference>
<dbReference type="Pfam" id="PF00708">
    <property type="entry name" value="Acylphosphatase"/>
    <property type="match status" value="1"/>
</dbReference>
<organism evidence="9 11">
    <name type="scientific">Terribacillus saccharophilus</name>
    <dbReference type="NCBI Taxonomy" id="361277"/>
    <lineage>
        <taxon>Bacteria</taxon>
        <taxon>Bacillati</taxon>
        <taxon>Bacillota</taxon>
        <taxon>Bacilli</taxon>
        <taxon>Bacillales</taxon>
        <taxon>Bacillaceae</taxon>
        <taxon>Terribacillus</taxon>
    </lineage>
</organism>
<dbReference type="AlphaFoldDB" id="A0A075LKZ1"/>
<dbReference type="GeneID" id="34220964"/>
<dbReference type="Gene3D" id="3.30.70.100">
    <property type="match status" value="1"/>
</dbReference>
<dbReference type="RefSeq" id="WP_038560770.1">
    <property type="nucleotide sequence ID" value="NZ_CP008876.1"/>
</dbReference>
<dbReference type="SUPFAM" id="SSF54975">
    <property type="entry name" value="Acylphosphatase/BLUF domain-like"/>
    <property type="match status" value="1"/>
</dbReference>
<accession>A0A268ACZ6</accession>
<feature type="active site" evidence="5">
    <location>
        <position position="36"/>
    </location>
</feature>
<dbReference type="EMBL" id="CP008876">
    <property type="protein sequence ID" value="AIF66582.1"/>
    <property type="molecule type" value="Genomic_DNA"/>
</dbReference>
<dbReference type="EMBL" id="NPBV01000003">
    <property type="protein sequence ID" value="PAD21992.1"/>
    <property type="molecule type" value="Genomic_DNA"/>
</dbReference>
<dbReference type="InterPro" id="IPR020456">
    <property type="entry name" value="Acylphosphatase"/>
</dbReference>
<evidence type="ECO:0000256" key="6">
    <source>
        <dbReference type="RuleBase" id="RU000553"/>
    </source>
</evidence>
<dbReference type="PROSITE" id="PS00151">
    <property type="entry name" value="ACYLPHOSPHATASE_2"/>
    <property type="match status" value="1"/>
</dbReference>
<evidence type="ECO:0000313" key="11">
    <source>
        <dbReference type="Proteomes" id="UP000027980"/>
    </source>
</evidence>
<sequence length="90" mass="10183">MKCVQMVVGGKVQGVGFRLSAAEIARNLELVGFVRNEADGTVRVDAEGDPDRVEQFIQQIRKGPNSFVKVKQVDLKYLEKQQGFKRFEVR</sequence>
<keyword evidence="5 6" id="KW-0378">Hydrolase</keyword>
<protein>
    <recommendedName>
        <fullName evidence="3 5">Acylphosphatase</fullName>
        <ecNumber evidence="2 5">3.6.1.7</ecNumber>
    </recommendedName>
</protein>
<evidence type="ECO:0000256" key="3">
    <source>
        <dbReference type="ARBA" id="ARBA00015991"/>
    </source>
</evidence>
<dbReference type="Proteomes" id="UP000027980">
    <property type="component" value="Chromosome"/>
</dbReference>